<evidence type="ECO:0000256" key="4">
    <source>
        <dbReference type="ARBA" id="ARBA00022989"/>
    </source>
</evidence>
<comment type="similarity">
    <text evidence="2">Belongs to the LemA family.</text>
</comment>
<dbReference type="GO" id="GO:0016020">
    <property type="term" value="C:membrane"/>
    <property type="evidence" value="ECO:0007669"/>
    <property type="project" value="UniProtKB-SubCell"/>
</dbReference>
<protein>
    <recommendedName>
        <fullName evidence="8">LemA family protein</fullName>
    </recommendedName>
</protein>
<keyword evidence="3" id="KW-0812">Transmembrane</keyword>
<evidence type="ECO:0000313" key="7">
    <source>
        <dbReference type="Proteomes" id="UP000249417"/>
    </source>
</evidence>
<dbReference type="Gene3D" id="1.20.1440.20">
    <property type="entry name" value="LemA-like domain"/>
    <property type="match status" value="1"/>
</dbReference>
<evidence type="ECO:0008006" key="8">
    <source>
        <dbReference type="Google" id="ProtNLM"/>
    </source>
</evidence>
<reference evidence="6 7" key="1">
    <citation type="submission" date="2017-08" db="EMBL/GenBank/DDBJ databases">
        <title>Infants hospitalized years apart are colonized by the same room-sourced microbial strains.</title>
        <authorList>
            <person name="Brooks B."/>
            <person name="Olm M.R."/>
            <person name="Firek B.A."/>
            <person name="Baker R."/>
            <person name="Thomas B.C."/>
            <person name="Morowitz M.J."/>
            <person name="Banfield J.F."/>
        </authorList>
    </citation>
    <scope>NUCLEOTIDE SEQUENCE [LARGE SCALE GENOMIC DNA]</scope>
    <source>
        <strain evidence="6">S2_005_002_R2_29</strain>
    </source>
</reference>
<dbReference type="InterPro" id="IPR007156">
    <property type="entry name" value="MamQ_LemA"/>
</dbReference>
<dbReference type="EMBL" id="QFQB01000001">
    <property type="protein sequence ID" value="PZQ49114.1"/>
    <property type="molecule type" value="Genomic_DNA"/>
</dbReference>
<accession>A0A2W5N7V3</accession>
<name>A0A2W5N7V3_9BACT</name>
<evidence type="ECO:0000256" key="2">
    <source>
        <dbReference type="ARBA" id="ARBA00008854"/>
    </source>
</evidence>
<comment type="caution">
    <text evidence="6">The sequence shown here is derived from an EMBL/GenBank/DDBJ whole genome shotgun (WGS) entry which is preliminary data.</text>
</comment>
<dbReference type="InterPro" id="IPR023353">
    <property type="entry name" value="LemA-like_dom_sf"/>
</dbReference>
<gene>
    <name evidence="6" type="ORF">DI551_00240</name>
</gene>
<dbReference type="PANTHER" id="PTHR34478">
    <property type="entry name" value="PROTEIN LEMA"/>
    <property type="match status" value="1"/>
</dbReference>
<sequence>MEFLLVIGLPLLVLLYCIGLFNRMVYLQQNRKNAFADIDVQLKQRYDLVPQLVESVKGYATHEKDVLDSVTQARAGVTGKSGVDRARLGAEQRLGSALVDLYSVAENYPALKADIHFRQLMDELADVENKIAAARRFFNNATSEYNTMIQQFPASMVAGCKNFKPELFYEDSSIDRATLEKAPEVKF</sequence>
<keyword evidence="5" id="KW-0472">Membrane</keyword>
<dbReference type="SUPFAM" id="SSF140478">
    <property type="entry name" value="LemA-like"/>
    <property type="match status" value="1"/>
</dbReference>
<dbReference type="Pfam" id="PF04011">
    <property type="entry name" value="LemA"/>
    <property type="match status" value="1"/>
</dbReference>
<organism evidence="6 7">
    <name type="scientific">Micavibrio aeruginosavorus</name>
    <dbReference type="NCBI Taxonomy" id="349221"/>
    <lineage>
        <taxon>Bacteria</taxon>
        <taxon>Pseudomonadati</taxon>
        <taxon>Bdellovibrionota</taxon>
        <taxon>Bdellovibrionia</taxon>
        <taxon>Bdellovibrionales</taxon>
        <taxon>Pseudobdellovibrionaceae</taxon>
        <taxon>Micavibrio</taxon>
    </lineage>
</organism>
<evidence type="ECO:0000256" key="5">
    <source>
        <dbReference type="ARBA" id="ARBA00023136"/>
    </source>
</evidence>
<dbReference type="Proteomes" id="UP000249417">
    <property type="component" value="Unassembled WGS sequence"/>
</dbReference>
<evidence type="ECO:0000256" key="3">
    <source>
        <dbReference type="ARBA" id="ARBA00022692"/>
    </source>
</evidence>
<proteinExistence type="inferred from homology"/>
<evidence type="ECO:0000256" key="1">
    <source>
        <dbReference type="ARBA" id="ARBA00004167"/>
    </source>
</evidence>
<dbReference type="AlphaFoldDB" id="A0A2W5N7V3"/>
<keyword evidence="4" id="KW-1133">Transmembrane helix</keyword>
<comment type="subcellular location">
    <subcellularLocation>
        <location evidence="1">Membrane</location>
        <topology evidence="1">Single-pass membrane protein</topology>
    </subcellularLocation>
</comment>
<evidence type="ECO:0000313" key="6">
    <source>
        <dbReference type="EMBL" id="PZQ49114.1"/>
    </source>
</evidence>
<dbReference type="PANTHER" id="PTHR34478:SF1">
    <property type="entry name" value="PROTEIN LEMA"/>
    <property type="match status" value="1"/>
</dbReference>